<keyword evidence="7 16" id="KW-0479">Metal-binding</keyword>
<dbReference type="Gene3D" id="1.10.420.10">
    <property type="entry name" value="Peroxidase, domain 2"/>
    <property type="match status" value="1"/>
</dbReference>
<protein>
    <recommendedName>
        <fullName evidence="19">Peroxidase</fullName>
        <ecNumber evidence="19">1.11.1.7</ecNumber>
    </recommendedName>
</protein>
<feature type="binding site" evidence="16">
    <location>
        <position position="80"/>
    </location>
    <ligand>
        <name>Ca(2+)</name>
        <dbReference type="ChEBI" id="CHEBI:29108"/>
        <label>1</label>
    </ligand>
</feature>
<feature type="binding site" description="axial binding residue" evidence="16">
    <location>
        <position position="205"/>
    </location>
    <ligand>
        <name>heme b</name>
        <dbReference type="ChEBI" id="CHEBI:60344"/>
    </ligand>
    <ligandPart>
        <name>Fe</name>
        <dbReference type="ChEBI" id="CHEBI:18248"/>
    </ligandPart>
</feature>
<feature type="binding site" evidence="15">
    <location>
        <position position="175"/>
    </location>
    <ligand>
        <name>substrate</name>
    </ligand>
</feature>
<feature type="binding site" evidence="16">
    <location>
        <position position="82"/>
    </location>
    <ligand>
        <name>Ca(2+)</name>
        <dbReference type="ChEBI" id="CHEBI:29108"/>
        <label>1</label>
    </ligand>
</feature>
<evidence type="ECO:0000256" key="17">
    <source>
        <dbReference type="PIRSR" id="PIRSR600823-4"/>
    </source>
</evidence>
<dbReference type="GO" id="GO:0006950">
    <property type="term" value="P:response to stress"/>
    <property type="evidence" value="ECO:0000318"/>
    <property type="project" value="GO_Central"/>
</dbReference>
<keyword evidence="13 19" id="KW-0376">Hydrogen peroxide</keyword>
<evidence type="ECO:0000256" key="7">
    <source>
        <dbReference type="ARBA" id="ARBA00022723"/>
    </source>
</evidence>
<dbReference type="HOGENOM" id="CLU_010543_0_3_1"/>
<feature type="disulfide bond" evidence="18">
    <location>
        <begin position="78"/>
        <end position="83"/>
    </location>
</feature>
<dbReference type="GO" id="GO:0046872">
    <property type="term" value="F:metal ion binding"/>
    <property type="evidence" value="ECO:0007669"/>
    <property type="project" value="UniProtKB-UniRule"/>
</dbReference>
<dbReference type="PRINTS" id="PR00461">
    <property type="entry name" value="PLPEROXIDASE"/>
</dbReference>
<dbReference type="SUPFAM" id="SSF48113">
    <property type="entry name" value="Heme-dependent peroxidases"/>
    <property type="match status" value="1"/>
</dbReference>
<reference evidence="21 22" key="1">
    <citation type="journal article" date="2009" name="Nature">
        <title>The Sorghum bicolor genome and the diversification of grasses.</title>
        <authorList>
            <person name="Paterson A.H."/>
            <person name="Bowers J.E."/>
            <person name="Bruggmann R."/>
            <person name="Dubchak I."/>
            <person name="Grimwood J."/>
            <person name="Gundlach H."/>
            <person name="Haberer G."/>
            <person name="Hellsten U."/>
            <person name="Mitros T."/>
            <person name="Poliakov A."/>
            <person name="Schmutz J."/>
            <person name="Spannagl M."/>
            <person name="Tang H."/>
            <person name="Wang X."/>
            <person name="Wicker T."/>
            <person name="Bharti A.K."/>
            <person name="Chapman J."/>
            <person name="Feltus F.A."/>
            <person name="Gowik U."/>
            <person name="Grigoriev I.V."/>
            <person name="Lyons E."/>
            <person name="Maher C.A."/>
            <person name="Martis M."/>
            <person name="Narechania A."/>
            <person name="Otillar R.P."/>
            <person name="Penning B.W."/>
            <person name="Salamov A.A."/>
            <person name="Wang Y."/>
            <person name="Zhang L."/>
            <person name="Carpita N.C."/>
            <person name="Freeling M."/>
            <person name="Gingle A.R."/>
            <person name="Hash C.T."/>
            <person name="Keller B."/>
            <person name="Klein P."/>
            <person name="Kresovich S."/>
            <person name="McCann M.C."/>
            <person name="Ming R."/>
            <person name="Peterson D.G."/>
            <person name="Mehboob-ur-Rahman"/>
            <person name="Ware D."/>
            <person name="Westhoff P."/>
            <person name="Mayer K.F."/>
            <person name="Messing J."/>
            <person name="Rokhsar D.S."/>
        </authorList>
    </citation>
    <scope>NUCLEOTIDE SEQUENCE [LARGE SCALE GENOMIC DNA]</scope>
    <source>
        <strain evidence="22">cv. BTx623</strain>
    </source>
</reference>
<dbReference type="PRINTS" id="PR00458">
    <property type="entry name" value="PEROXIDASE"/>
</dbReference>
<feature type="binding site" evidence="16">
    <location>
        <position position="84"/>
    </location>
    <ligand>
        <name>Ca(2+)</name>
        <dbReference type="ChEBI" id="CHEBI:29108"/>
        <label>1</label>
    </ligand>
</feature>
<dbReference type="GO" id="GO:0140825">
    <property type="term" value="F:lactoperoxidase activity"/>
    <property type="evidence" value="ECO:0007669"/>
    <property type="project" value="UniProtKB-EC"/>
</dbReference>
<keyword evidence="6 19" id="KW-0349">Heme</keyword>
<keyword evidence="11 18" id="KW-1015">Disulfide bond</keyword>
<evidence type="ECO:0000256" key="15">
    <source>
        <dbReference type="PIRSR" id="PIRSR600823-2"/>
    </source>
</evidence>
<evidence type="ECO:0000256" key="13">
    <source>
        <dbReference type="ARBA" id="ARBA00023324"/>
    </source>
</evidence>
<evidence type="ECO:0000256" key="8">
    <source>
        <dbReference type="ARBA" id="ARBA00022837"/>
    </source>
</evidence>
<feature type="binding site" evidence="16">
    <location>
        <position position="103"/>
    </location>
    <ligand>
        <name>Ca(2+)</name>
        <dbReference type="ChEBI" id="CHEBI:29108"/>
        <label>1</label>
    </ligand>
</feature>
<dbReference type="InterPro" id="IPR000823">
    <property type="entry name" value="Peroxidase_pln"/>
</dbReference>
<feature type="active site" description="Proton acceptor" evidence="14">
    <location>
        <position position="76"/>
    </location>
</feature>
<evidence type="ECO:0000313" key="21">
    <source>
        <dbReference type="EMBL" id="EES10339.3"/>
    </source>
</evidence>
<accession>C5YBA0</accession>
<comment type="function">
    <text evidence="2">Removal of H(2)O(2), oxidation of toxic reductants, biosynthesis and degradation of lignin, suberization, auxin catabolism, response to environmental stresses such as wounding, pathogen attack and oxidative stress. These functions might be dependent on each isozyme/isoform in each plant tissue.</text>
</comment>
<evidence type="ECO:0000256" key="14">
    <source>
        <dbReference type="PIRSR" id="PIRSR600823-1"/>
    </source>
</evidence>
<comment type="cofactor">
    <cofactor evidence="16 19">
        <name>Ca(2+)</name>
        <dbReference type="ChEBI" id="CHEBI:29108"/>
    </cofactor>
    <text evidence="16 19">Binds 2 calcium ions per subunit.</text>
</comment>
<gene>
    <name evidence="21" type="ORF">SORBI_3006G003200</name>
</gene>
<feature type="binding site" evidence="16">
    <location>
        <position position="77"/>
    </location>
    <ligand>
        <name>Ca(2+)</name>
        <dbReference type="ChEBI" id="CHEBI:29108"/>
        <label>1</label>
    </ligand>
</feature>
<evidence type="ECO:0000313" key="22">
    <source>
        <dbReference type="Proteomes" id="UP000000768"/>
    </source>
</evidence>
<dbReference type="FunFam" id="1.10.420.10:FF:000001">
    <property type="entry name" value="Peroxidase"/>
    <property type="match status" value="1"/>
</dbReference>
<evidence type="ECO:0000256" key="12">
    <source>
        <dbReference type="ARBA" id="ARBA00023283"/>
    </source>
</evidence>
<dbReference type="GO" id="GO:0042744">
    <property type="term" value="P:hydrogen peroxide catabolic process"/>
    <property type="evidence" value="ECO:0007669"/>
    <property type="project" value="UniProtKB-KW"/>
</dbReference>
<name>C5YBA0_SORBI</name>
<proteinExistence type="inferred from homology"/>
<dbReference type="GO" id="GO:0009505">
    <property type="term" value="C:plant-type cell wall"/>
    <property type="evidence" value="ECO:0000318"/>
    <property type="project" value="GO_Central"/>
</dbReference>
<keyword evidence="12" id="KW-0873">Pyrrolidone carboxylic acid</keyword>
<evidence type="ECO:0000256" key="1">
    <source>
        <dbReference type="ARBA" id="ARBA00000189"/>
    </source>
</evidence>
<feature type="domain" description="Plant heme peroxidase family profile" evidence="20">
    <location>
        <begin position="35"/>
        <end position="336"/>
    </location>
</feature>
<feature type="disulfide bond" evidence="18">
    <location>
        <begin position="135"/>
        <end position="332"/>
    </location>
</feature>
<dbReference type="OMA" id="TVGGAHC"/>
<keyword evidence="10 16" id="KW-0408">Iron</keyword>
<dbReference type="AlphaFoldDB" id="C5YBA0"/>
<comment type="subcellular location">
    <subcellularLocation>
        <location evidence="3 19">Secreted</location>
    </subcellularLocation>
</comment>
<feature type="disulfide bond" evidence="18">
    <location>
        <begin position="212"/>
        <end position="240"/>
    </location>
</feature>
<comment type="catalytic activity">
    <reaction evidence="1 19">
        <text>2 a phenolic donor + H2O2 = 2 a phenolic radical donor + 2 H2O</text>
        <dbReference type="Rhea" id="RHEA:56136"/>
        <dbReference type="ChEBI" id="CHEBI:15377"/>
        <dbReference type="ChEBI" id="CHEBI:16240"/>
        <dbReference type="ChEBI" id="CHEBI:139520"/>
        <dbReference type="ChEBI" id="CHEBI:139521"/>
        <dbReference type="EC" id="1.11.1.7"/>
    </reaction>
</comment>
<evidence type="ECO:0000256" key="5">
    <source>
        <dbReference type="ARBA" id="ARBA00022559"/>
    </source>
</evidence>
<dbReference type="GO" id="GO:0005576">
    <property type="term" value="C:extracellular region"/>
    <property type="evidence" value="ECO:0007669"/>
    <property type="project" value="UniProtKB-SubCell"/>
</dbReference>
<keyword evidence="4 19" id="KW-0964">Secreted</keyword>
<dbReference type="GO" id="GO:0020037">
    <property type="term" value="F:heme binding"/>
    <property type="evidence" value="ECO:0007669"/>
    <property type="project" value="UniProtKB-UniRule"/>
</dbReference>
<dbReference type="InterPro" id="IPR010255">
    <property type="entry name" value="Haem_peroxidase_sf"/>
</dbReference>
<evidence type="ECO:0000256" key="9">
    <source>
        <dbReference type="ARBA" id="ARBA00023002"/>
    </source>
</evidence>
<reference evidence="22" key="2">
    <citation type="journal article" date="2018" name="Plant J.">
        <title>The Sorghum bicolor reference genome: improved assembly, gene annotations, a transcriptome atlas, and signatures of genome organization.</title>
        <authorList>
            <person name="McCormick R.F."/>
            <person name="Truong S.K."/>
            <person name="Sreedasyam A."/>
            <person name="Jenkins J."/>
            <person name="Shu S."/>
            <person name="Sims D."/>
            <person name="Kennedy M."/>
            <person name="Amirebrahimi M."/>
            <person name="Weers B.D."/>
            <person name="McKinley B."/>
            <person name="Mattison A."/>
            <person name="Morishige D.T."/>
            <person name="Grimwood J."/>
            <person name="Schmutz J."/>
            <person name="Mullet J.E."/>
        </authorList>
    </citation>
    <scope>NUCLEOTIDE SEQUENCE [LARGE SCALE GENOMIC DNA]</scope>
    <source>
        <strain evidence="22">cv. BTx623</strain>
    </source>
</reference>
<evidence type="ECO:0000256" key="10">
    <source>
        <dbReference type="ARBA" id="ARBA00023004"/>
    </source>
</evidence>
<dbReference type="InParanoid" id="C5YBA0"/>
<dbReference type="PANTHER" id="PTHR31517:SF59">
    <property type="entry name" value="PEROXIDASE"/>
    <property type="match status" value="1"/>
</dbReference>
<feature type="binding site" evidence="16">
    <location>
        <position position="256"/>
    </location>
    <ligand>
        <name>Ca(2+)</name>
        <dbReference type="ChEBI" id="CHEBI:29108"/>
        <label>2</label>
    </ligand>
</feature>
<evidence type="ECO:0000259" key="20">
    <source>
        <dbReference type="PROSITE" id="PS50873"/>
    </source>
</evidence>
<evidence type="ECO:0000256" key="16">
    <source>
        <dbReference type="PIRSR" id="PIRSR600823-3"/>
    </source>
</evidence>
<dbReference type="EMBL" id="CM000765">
    <property type="protein sequence ID" value="EES10339.3"/>
    <property type="molecule type" value="Genomic_DNA"/>
</dbReference>
<dbReference type="Pfam" id="PF00141">
    <property type="entry name" value="peroxidase"/>
    <property type="match status" value="1"/>
</dbReference>
<evidence type="ECO:0000256" key="3">
    <source>
        <dbReference type="ARBA" id="ARBA00004613"/>
    </source>
</evidence>
<feature type="binding site" evidence="16">
    <location>
        <position position="206"/>
    </location>
    <ligand>
        <name>Ca(2+)</name>
        <dbReference type="ChEBI" id="CHEBI:29108"/>
        <label>2</label>
    </ligand>
</feature>
<dbReference type="eggNOG" id="ENOG502QPI1">
    <property type="taxonomic scope" value="Eukaryota"/>
</dbReference>
<keyword evidence="22" id="KW-1185">Reference proteome</keyword>
<dbReference type="GO" id="GO:0004601">
    <property type="term" value="F:peroxidase activity"/>
    <property type="evidence" value="ECO:0000318"/>
    <property type="project" value="GO_Central"/>
</dbReference>
<feature type="binding site" evidence="16">
    <location>
        <position position="86"/>
    </location>
    <ligand>
        <name>Ca(2+)</name>
        <dbReference type="ChEBI" id="CHEBI:29108"/>
        <label>1</label>
    </ligand>
</feature>
<feature type="binding site" evidence="16">
    <location>
        <position position="264"/>
    </location>
    <ligand>
        <name>Ca(2+)</name>
        <dbReference type="ChEBI" id="CHEBI:29108"/>
        <label>2</label>
    </ligand>
</feature>
<evidence type="ECO:0000256" key="19">
    <source>
        <dbReference type="RuleBase" id="RU362060"/>
    </source>
</evidence>
<dbReference type="Gene3D" id="1.10.520.10">
    <property type="match status" value="1"/>
</dbReference>
<dbReference type="Proteomes" id="UP000000768">
    <property type="component" value="Chromosome 6"/>
</dbReference>
<organism evidence="21 22">
    <name type="scientific">Sorghum bicolor</name>
    <name type="common">Sorghum</name>
    <name type="synonym">Sorghum vulgare</name>
    <dbReference type="NCBI Taxonomy" id="4558"/>
    <lineage>
        <taxon>Eukaryota</taxon>
        <taxon>Viridiplantae</taxon>
        <taxon>Streptophyta</taxon>
        <taxon>Embryophyta</taxon>
        <taxon>Tracheophyta</taxon>
        <taxon>Spermatophyta</taxon>
        <taxon>Magnoliopsida</taxon>
        <taxon>Liliopsida</taxon>
        <taxon>Poales</taxon>
        <taxon>Poaceae</taxon>
        <taxon>PACMAD clade</taxon>
        <taxon>Panicoideae</taxon>
        <taxon>Andropogonodae</taxon>
        <taxon>Andropogoneae</taxon>
        <taxon>Sorghinae</taxon>
        <taxon>Sorghum</taxon>
    </lineage>
</organism>
<keyword evidence="9 19" id="KW-0560">Oxidoreductase</keyword>
<evidence type="ECO:0000256" key="11">
    <source>
        <dbReference type="ARBA" id="ARBA00023157"/>
    </source>
</evidence>
<comment type="cofactor">
    <cofactor evidence="16 19">
        <name>heme b</name>
        <dbReference type="ChEBI" id="CHEBI:60344"/>
    </cofactor>
    <text evidence="16 19">Binds 1 heme b (iron(II)-protoporphyrin IX) group per subunit.</text>
</comment>
<dbReference type="CDD" id="cd00693">
    <property type="entry name" value="secretory_peroxidase"/>
    <property type="match status" value="1"/>
</dbReference>
<evidence type="ECO:0000256" key="2">
    <source>
        <dbReference type="ARBA" id="ARBA00002322"/>
    </source>
</evidence>
<keyword evidence="5 19" id="KW-0575">Peroxidase</keyword>
<dbReference type="GO" id="GO:0006979">
    <property type="term" value="P:response to oxidative stress"/>
    <property type="evidence" value="ECO:0007669"/>
    <property type="project" value="UniProtKB-UniRule"/>
</dbReference>
<keyword evidence="8 16" id="KW-0106">Calcium</keyword>
<dbReference type="PROSITE" id="PS50873">
    <property type="entry name" value="PEROXIDASE_4"/>
    <property type="match status" value="1"/>
</dbReference>
<dbReference type="PANTHER" id="PTHR31517">
    <property type="match status" value="1"/>
</dbReference>
<dbReference type="Gramene" id="EES10339">
    <property type="protein sequence ID" value="EES10339"/>
    <property type="gene ID" value="SORBI_3006G003200"/>
</dbReference>
<comment type="similarity">
    <text evidence="19">Belongs to the peroxidase family. Classical plant (class III) peroxidase subfamily.</text>
</comment>
<feature type="site" description="Transition state stabilizer" evidence="17">
    <location>
        <position position="72"/>
    </location>
</feature>
<sequence>MMTNGRRDNNLLGVLLLVQRQDLQLPPMAAIVVDALDAGYYATTCPDAEAIVEDAMSRLHYTDPTLSPAIIRMLLHDCFVRGCDASVMIVPTPPLHHPATSSERTAVPNHTLRGFTAVDAVNARSTTRAAAVVSCADVLALMARDAVVLLGGARYDVALGRRDGTVSNPDEVDLPAPFAKLADVLDYFAARGFSAEETVVLFGAHTVGGAHCSSFRYRLTGGPGDGTMDETLRRDMLDECGAEELPLETDPAVFFDPDSPFAVDNNFYRQLMSNRTLLQVDQEAAVNPSTAPHVAYYAANPDAFVRRFSEVMAKLSNVGVLEGDAGEVRKLCSRYNDT</sequence>
<dbReference type="EC" id="1.11.1.7" evidence="19"/>
<dbReference type="InterPro" id="IPR033905">
    <property type="entry name" value="Secretory_peroxidase"/>
</dbReference>
<evidence type="ECO:0000256" key="4">
    <source>
        <dbReference type="ARBA" id="ARBA00022525"/>
    </source>
</evidence>
<evidence type="ECO:0000256" key="18">
    <source>
        <dbReference type="PIRSR" id="PIRSR600823-5"/>
    </source>
</evidence>
<evidence type="ECO:0000256" key="6">
    <source>
        <dbReference type="ARBA" id="ARBA00022617"/>
    </source>
</evidence>
<dbReference type="InterPro" id="IPR002016">
    <property type="entry name" value="Haem_peroxidase"/>
</dbReference>